<reference evidence="1 2" key="1">
    <citation type="submission" date="2009-01" db="EMBL/GenBank/DDBJ databases">
        <title>Complete sequence of Geobacter sp. FRC-32.</title>
        <authorList>
            <consortium name="US DOE Joint Genome Institute"/>
            <person name="Lucas S."/>
            <person name="Copeland A."/>
            <person name="Lapidus A."/>
            <person name="Glavina del Rio T."/>
            <person name="Dalin E."/>
            <person name="Tice H."/>
            <person name="Bruce D."/>
            <person name="Goodwin L."/>
            <person name="Pitluck S."/>
            <person name="Saunders E."/>
            <person name="Brettin T."/>
            <person name="Detter J.C."/>
            <person name="Han C."/>
            <person name="Larimer F."/>
            <person name="Land M."/>
            <person name="Hauser L."/>
            <person name="Kyrpides N."/>
            <person name="Ovchinnikova G."/>
            <person name="Kostka J."/>
            <person name="Richardson P."/>
        </authorList>
    </citation>
    <scope>NUCLEOTIDE SEQUENCE [LARGE SCALE GENOMIC DNA]</scope>
    <source>
        <strain evidence="2">DSM 22248 / JCM 15807 / FRC-32</strain>
    </source>
</reference>
<dbReference type="RefSeq" id="WP_012647054.1">
    <property type="nucleotide sequence ID" value="NC_011979.1"/>
</dbReference>
<protein>
    <submittedName>
        <fullName evidence="1">Uncharacterized protein</fullName>
    </submittedName>
</protein>
<organism evidence="1 2">
    <name type="scientific">Geotalea daltonii (strain DSM 22248 / JCM 15807 / FRC-32)</name>
    <name type="common">Geobacter daltonii</name>
    <dbReference type="NCBI Taxonomy" id="316067"/>
    <lineage>
        <taxon>Bacteria</taxon>
        <taxon>Pseudomonadati</taxon>
        <taxon>Thermodesulfobacteriota</taxon>
        <taxon>Desulfuromonadia</taxon>
        <taxon>Geobacterales</taxon>
        <taxon>Geobacteraceae</taxon>
        <taxon>Geotalea</taxon>
    </lineage>
</organism>
<dbReference type="KEGG" id="geo:Geob_1968"/>
<evidence type="ECO:0000313" key="2">
    <source>
        <dbReference type="Proteomes" id="UP000007721"/>
    </source>
</evidence>
<sequence length="129" mass="14262">MNGQTARSETEGRRQMAPPKPMTILGKVAKVGFYRDTLPLLIINIKKEDAGPLPYREGERVSIPFVVNGLPYIAGLRATTRSTTVMICSDLLDAQLNSVRLVDVLFSLGWTHREPALELTFRSGTVCCL</sequence>
<dbReference type="OrthoDB" id="9948992at2"/>
<dbReference type="Proteomes" id="UP000007721">
    <property type="component" value="Chromosome"/>
</dbReference>
<proteinExistence type="predicted"/>
<name>B9M859_GEODF</name>
<keyword evidence="2" id="KW-1185">Reference proteome</keyword>
<gene>
    <name evidence="1" type="ordered locus">Geob_1968</name>
</gene>
<accession>B9M859</accession>
<dbReference type="AlphaFoldDB" id="B9M859"/>
<dbReference type="EMBL" id="CP001390">
    <property type="protein sequence ID" value="ACM20325.1"/>
    <property type="molecule type" value="Genomic_DNA"/>
</dbReference>
<evidence type="ECO:0000313" key="1">
    <source>
        <dbReference type="EMBL" id="ACM20325.1"/>
    </source>
</evidence>
<dbReference type="HOGENOM" id="CLU_1945675_0_0_7"/>